<dbReference type="RefSeq" id="WP_116042865.1">
    <property type="nucleotide sequence ID" value="NZ_QUBQ01000001.1"/>
</dbReference>
<evidence type="ECO:0000313" key="12">
    <source>
        <dbReference type="EMBL" id="REK76137.1"/>
    </source>
</evidence>
<accession>A0A371PK33</accession>
<dbReference type="GO" id="GO:0004515">
    <property type="term" value="F:nicotinate-nucleotide adenylyltransferase activity"/>
    <property type="evidence" value="ECO:0007669"/>
    <property type="project" value="UniProtKB-UniRule"/>
</dbReference>
<dbReference type="HAMAP" id="MF_00244">
    <property type="entry name" value="NaMN_adenylyltr"/>
    <property type="match status" value="1"/>
</dbReference>
<dbReference type="GO" id="GO:0009435">
    <property type="term" value="P:NAD+ biosynthetic process"/>
    <property type="evidence" value="ECO:0007669"/>
    <property type="project" value="UniProtKB-UniRule"/>
</dbReference>
<protein>
    <recommendedName>
        <fullName evidence="10">Probable nicotinate-nucleotide adenylyltransferase</fullName>
        <ecNumber evidence="10">2.7.7.18</ecNumber>
    </recommendedName>
    <alternativeName>
        <fullName evidence="10">Deamido-NAD(+) diphosphorylase</fullName>
    </alternativeName>
    <alternativeName>
        <fullName evidence="10">Deamido-NAD(+) pyrophosphorylase</fullName>
    </alternativeName>
    <alternativeName>
        <fullName evidence="10">Nicotinate mononucleotide adenylyltransferase</fullName>
        <shortName evidence="10">NaMN adenylyltransferase</shortName>
    </alternativeName>
</protein>
<comment type="similarity">
    <text evidence="10">Belongs to the NadD family.</text>
</comment>
<dbReference type="NCBIfam" id="TIGR00125">
    <property type="entry name" value="cyt_tran_rel"/>
    <property type="match status" value="1"/>
</dbReference>
<dbReference type="Pfam" id="PF01467">
    <property type="entry name" value="CTP_transf_like"/>
    <property type="match status" value="1"/>
</dbReference>
<name>A0A371PK33_9BACL</name>
<keyword evidence="3 10" id="KW-0662">Pyridine nucleotide biosynthesis</keyword>
<comment type="catalytic activity">
    <reaction evidence="9 10">
        <text>nicotinate beta-D-ribonucleotide + ATP + H(+) = deamido-NAD(+) + diphosphate</text>
        <dbReference type="Rhea" id="RHEA:22860"/>
        <dbReference type="ChEBI" id="CHEBI:15378"/>
        <dbReference type="ChEBI" id="CHEBI:30616"/>
        <dbReference type="ChEBI" id="CHEBI:33019"/>
        <dbReference type="ChEBI" id="CHEBI:57502"/>
        <dbReference type="ChEBI" id="CHEBI:58437"/>
        <dbReference type="EC" id="2.7.7.18"/>
    </reaction>
</comment>
<feature type="domain" description="Cytidyltransferase-like" evidence="11">
    <location>
        <begin position="6"/>
        <end position="169"/>
    </location>
</feature>
<evidence type="ECO:0000256" key="3">
    <source>
        <dbReference type="ARBA" id="ARBA00022642"/>
    </source>
</evidence>
<comment type="caution">
    <text evidence="12">The sequence shown here is derived from an EMBL/GenBank/DDBJ whole genome shotgun (WGS) entry which is preliminary data.</text>
</comment>
<comment type="function">
    <text evidence="1 10">Catalyzes the reversible adenylation of nicotinate mononucleotide (NaMN) to nicotinic acid adenine dinucleotide (NaAD).</text>
</comment>
<dbReference type="PANTHER" id="PTHR39321:SF3">
    <property type="entry name" value="PHOSPHOPANTETHEINE ADENYLYLTRANSFERASE"/>
    <property type="match status" value="1"/>
</dbReference>
<dbReference type="PANTHER" id="PTHR39321">
    <property type="entry name" value="NICOTINATE-NUCLEOTIDE ADENYLYLTRANSFERASE-RELATED"/>
    <property type="match status" value="1"/>
</dbReference>
<dbReference type="InterPro" id="IPR004821">
    <property type="entry name" value="Cyt_trans-like"/>
</dbReference>
<evidence type="ECO:0000256" key="9">
    <source>
        <dbReference type="ARBA" id="ARBA00048721"/>
    </source>
</evidence>
<proteinExistence type="inferred from homology"/>
<evidence type="ECO:0000256" key="6">
    <source>
        <dbReference type="ARBA" id="ARBA00022741"/>
    </source>
</evidence>
<dbReference type="GO" id="GO:0005524">
    <property type="term" value="F:ATP binding"/>
    <property type="evidence" value="ECO:0007669"/>
    <property type="project" value="UniProtKB-KW"/>
</dbReference>
<keyword evidence="4 10" id="KW-0808">Transferase</keyword>
<keyword evidence="8 10" id="KW-0520">NAD</keyword>
<dbReference type="Proteomes" id="UP000261905">
    <property type="component" value="Unassembled WGS sequence"/>
</dbReference>
<evidence type="ECO:0000256" key="2">
    <source>
        <dbReference type="ARBA" id="ARBA00005019"/>
    </source>
</evidence>
<gene>
    <name evidence="10" type="primary">nadD</name>
    <name evidence="12" type="ORF">DX130_03480</name>
</gene>
<reference evidence="12 13" key="1">
    <citation type="submission" date="2018-08" db="EMBL/GenBank/DDBJ databases">
        <title>Paenibacillus sp. M4BSY-1, whole genome shotgun sequence.</title>
        <authorList>
            <person name="Tuo L."/>
        </authorList>
    </citation>
    <scope>NUCLEOTIDE SEQUENCE [LARGE SCALE GENOMIC DNA]</scope>
    <source>
        <strain evidence="12 13">M4BSY-1</strain>
    </source>
</reference>
<evidence type="ECO:0000256" key="5">
    <source>
        <dbReference type="ARBA" id="ARBA00022695"/>
    </source>
</evidence>
<evidence type="ECO:0000256" key="10">
    <source>
        <dbReference type="HAMAP-Rule" id="MF_00244"/>
    </source>
</evidence>
<sequence length="205" mass="23098">MRKIGIMGGTFDPIHIGHLIAAETAWEHGNLDEVWFIPTADPPLKETTPSTLAADRYEMTRLAVVGNDRFRAVDVEIKRGGVSYSIDTVKQLQGQHPACSFSYIIGSDRINDLPKWNRIQELADIVDFIGLERPGDKPRLDQLPPYLQRSLRMVEMPQIGISSTAIRMRLLEGAALRYWVPEPVRDYIRRHELYGSTTHHGAGPG</sequence>
<organism evidence="12 13">
    <name type="scientific">Paenibacillus paeoniae</name>
    <dbReference type="NCBI Taxonomy" id="2292705"/>
    <lineage>
        <taxon>Bacteria</taxon>
        <taxon>Bacillati</taxon>
        <taxon>Bacillota</taxon>
        <taxon>Bacilli</taxon>
        <taxon>Bacillales</taxon>
        <taxon>Paenibacillaceae</taxon>
        <taxon>Paenibacillus</taxon>
    </lineage>
</organism>
<dbReference type="EMBL" id="QUBQ01000001">
    <property type="protein sequence ID" value="REK76137.1"/>
    <property type="molecule type" value="Genomic_DNA"/>
</dbReference>
<dbReference type="AlphaFoldDB" id="A0A371PK33"/>
<evidence type="ECO:0000256" key="8">
    <source>
        <dbReference type="ARBA" id="ARBA00023027"/>
    </source>
</evidence>
<evidence type="ECO:0000256" key="7">
    <source>
        <dbReference type="ARBA" id="ARBA00022840"/>
    </source>
</evidence>
<keyword evidence="7 10" id="KW-0067">ATP-binding</keyword>
<evidence type="ECO:0000313" key="13">
    <source>
        <dbReference type="Proteomes" id="UP000261905"/>
    </source>
</evidence>
<evidence type="ECO:0000256" key="4">
    <source>
        <dbReference type="ARBA" id="ARBA00022679"/>
    </source>
</evidence>
<dbReference type="NCBIfam" id="TIGR00482">
    <property type="entry name" value="nicotinate (nicotinamide) nucleotide adenylyltransferase"/>
    <property type="match status" value="1"/>
</dbReference>
<dbReference type="CDD" id="cd02165">
    <property type="entry name" value="NMNAT"/>
    <property type="match status" value="1"/>
</dbReference>
<dbReference type="EC" id="2.7.7.18" evidence="10"/>
<keyword evidence="6 10" id="KW-0547">Nucleotide-binding</keyword>
<evidence type="ECO:0000256" key="1">
    <source>
        <dbReference type="ARBA" id="ARBA00002324"/>
    </source>
</evidence>
<evidence type="ECO:0000259" key="11">
    <source>
        <dbReference type="Pfam" id="PF01467"/>
    </source>
</evidence>
<dbReference type="Gene3D" id="3.40.50.620">
    <property type="entry name" value="HUPs"/>
    <property type="match status" value="1"/>
</dbReference>
<dbReference type="SUPFAM" id="SSF52374">
    <property type="entry name" value="Nucleotidylyl transferase"/>
    <property type="match status" value="1"/>
</dbReference>
<keyword evidence="13" id="KW-1185">Reference proteome</keyword>
<comment type="pathway">
    <text evidence="2 10">Cofactor biosynthesis; NAD(+) biosynthesis; deamido-NAD(+) from nicotinate D-ribonucleotide: step 1/1.</text>
</comment>
<dbReference type="NCBIfam" id="NF000840">
    <property type="entry name" value="PRK00071.1-3"/>
    <property type="match status" value="1"/>
</dbReference>
<keyword evidence="5 10" id="KW-0548">Nucleotidyltransferase</keyword>
<dbReference type="InterPro" id="IPR005248">
    <property type="entry name" value="NadD/NMNAT"/>
</dbReference>
<dbReference type="UniPathway" id="UPA00253">
    <property type="reaction ID" value="UER00332"/>
</dbReference>
<dbReference type="OrthoDB" id="5295945at2"/>
<dbReference type="InterPro" id="IPR014729">
    <property type="entry name" value="Rossmann-like_a/b/a_fold"/>
</dbReference>